<accession>A0ABU8WMC9</accession>
<dbReference type="SUPFAM" id="SSF46785">
    <property type="entry name" value="Winged helix' DNA-binding domain"/>
    <property type="match status" value="1"/>
</dbReference>
<reference evidence="3 4" key="1">
    <citation type="submission" date="2024-03" db="EMBL/GenBank/DDBJ databases">
        <title>Novel species of the genus Variovorax.</title>
        <authorList>
            <person name="Liu Q."/>
            <person name="Xin Y.-H."/>
        </authorList>
    </citation>
    <scope>NUCLEOTIDE SEQUENCE [LARGE SCALE GENOMIC DNA]</scope>
    <source>
        <strain evidence="3 4">KACC 18900</strain>
    </source>
</reference>
<proteinExistence type="predicted"/>
<dbReference type="RefSeq" id="WP_340343157.1">
    <property type="nucleotide sequence ID" value="NZ_JBBKZT010000006.1"/>
</dbReference>
<dbReference type="PROSITE" id="PS51197">
    <property type="entry name" value="HTH_RRF2_2"/>
    <property type="match status" value="1"/>
</dbReference>
<dbReference type="InterPro" id="IPR030489">
    <property type="entry name" value="TR_Rrf2-type_CS"/>
</dbReference>
<gene>
    <name evidence="3" type="ORF">WKW82_15330</name>
</gene>
<sequence>MRLTTKGRVAVSAMVDLATRRRGGPVSLAILSERHQVSVSYLEHLFGNLRRHGLVSATRGPGGGYTLGRDAASICVADIVCAVEPIDGDGQGGQARTPGEQRCATPELWASLNRCMLEFLENISLQSIVTDAARAEWGAEVRSQAASRSRLGRRPGRPEPDRPMPVNSVFALGGAG</sequence>
<evidence type="ECO:0000313" key="3">
    <source>
        <dbReference type="EMBL" id="MEJ8848030.1"/>
    </source>
</evidence>
<dbReference type="NCBIfam" id="TIGR00738">
    <property type="entry name" value="rrf2_super"/>
    <property type="match status" value="1"/>
</dbReference>
<name>A0ABU8WMC9_9BURK</name>
<dbReference type="Gene3D" id="1.10.10.10">
    <property type="entry name" value="Winged helix-like DNA-binding domain superfamily/Winged helix DNA-binding domain"/>
    <property type="match status" value="1"/>
</dbReference>
<dbReference type="PROSITE" id="PS01332">
    <property type="entry name" value="HTH_RRF2_1"/>
    <property type="match status" value="1"/>
</dbReference>
<dbReference type="InterPro" id="IPR036388">
    <property type="entry name" value="WH-like_DNA-bd_sf"/>
</dbReference>
<keyword evidence="1" id="KW-0238">DNA-binding</keyword>
<keyword evidence="4" id="KW-1185">Reference proteome</keyword>
<dbReference type="EMBL" id="JBBKZT010000006">
    <property type="protein sequence ID" value="MEJ8848030.1"/>
    <property type="molecule type" value="Genomic_DNA"/>
</dbReference>
<dbReference type="InterPro" id="IPR000944">
    <property type="entry name" value="Tscrpt_reg_Rrf2"/>
</dbReference>
<evidence type="ECO:0000313" key="4">
    <source>
        <dbReference type="Proteomes" id="UP001385892"/>
    </source>
</evidence>
<dbReference type="PANTHER" id="PTHR33221:SF5">
    <property type="entry name" value="HTH-TYPE TRANSCRIPTIONAL REGULATOR ISCR"/>
    <property type="match status" value="1"/>
</dbReference>
<comment type="caution">
    <text evidence="3">The sequence shown here is derived from an EMBL/GenBank/DDBJ whole genome shotgun (WGS) entry which is preliminary data.</text>
</comment>
<dbReference type="PANTHER" id="PTHR33221">
    <property type="entry name" value="WINGED HELIX-TURN-HELIX TRANSCRIPTIONAL REGULATOR, RRF2 FAMILY"/>
    <property type="match status" value="1"/>
</dbReference>
<feature type="region of interest" description="Disordered" evidence="2">
    <location>
        <begin position="144"/>
        <end position="176"/>
    </location>
</feature>
<protein>
    <submittedName>
        <fullName evidence="3">Rrf2 family transcriptional regulator</fullName>
    </submittedName>
</protein>
<organism evidence="3 4">
    <name type="scientific">Variovorax rhizosphaerae</name>
    <dbReference type="NCBI Taxonomy" id="1836200"/>
    <lineage>
        <taxon>Bacteria</taxon>
        <taxon>Pseudomonadati</taxon>
        <taxon>Pseudomonadota</taxon>
        <taxon>Betaproteobacteria</taxon>
        <taxon>Burkholderiales</taxon>
        <taxon>Comamonadaceae</taxon>
        <taxon>Variovorax</taxon>
    </lineage>
</organism>
<dbReference type="Proteomes" id="UP001385892">
    <property type="component" value="Unassembled WGS sequence"/>
</dbReference>
<evidence type="ECO:0000256" key="2">
    <source>
        <dbReference type="SAM" id="MobiDB-lite"/>
    </source>
</evidence>
<evidence type="ECO:0000256" key="1">
    <source>
        <dbReference type="ARBA" id="ARBA00023125"/>
    </source>
</evidence>
<dbReference type="Pfam" id="PF02082">
    <property type="entry name" value="Rrf2"/>
    <property type="match status" value="1"/>
</dbReference>
<dbReference type="InterPro" id="IPR036390">
    <property type="entry name" value="WH_DNA-bd_sf"/>
</dbReference>